<proteinExistence type="predicted"/>
<dbReference type="AlphaFoldDB" id="A0A2G8L2A7"/>
<feature type="transmembrane region" description="Helical" evidence="1">
    <location>
        <begin position="100"/>
        <end position="121"/>
    </location>
</feature>
<keyword evidence="1" id="KW-0812">Transmembrane</keyword>
<reference evidence="2 3" key="1">
    <citation type="journal article" date="2017" name="PLoS Biol.">
        <title>The sea cucumber genome provides insights into morphological evolution and visceral regeneration.</title>
        <authorList>
            <person name="Zhang X."/>
            <person name="Sun L."/>
            <person name="Yuan J."/>
            <person name="Sun Y."/>
            <person name="Gao Y."/>
            <person name="Zhang L."/>
            <person name="Li S."/>
            <person name="Dai H."/>
            <person name="Hamel J.F."/>
            <person name="Liu C."/>
            <person name="Yu Y."/>
            <person name="Liu S."/>
            <person name="Lin W."/>
            <person name="Guo K."/>
            <person name="Jin S."/>
            <person name="Xu P."/>
            <person name="Storey K.B."/>
            <person name="Huan P."/>
            <person name="Zhang T."/>
            <person name="Zhou Y."/>
            <person name="Zhang J."/>
            <person name="Lin C."/>
            <person name="Li X."/>
            <person name="Xing L."/>
            <person name="Huo D."/>
            <person name="Sun M."/>
            <person name="Wang L."/>
            <person name="Mercier A."/>
            <person name="Li F."/>
            <person name="Yang H."/>
            <person name="Xiang J."/>
        </authorList>
    </citation>
    <scope>NUCLEOTIDE SEQUENCE [LARGE SCALE GENOMIC DNA]</scope>
    <source>
        <strain evidence="2">Shaxun</strain>
        <tissue evidence="2">Muscle</tissue>
    </source>
</reference>
<comment type="caution">
    <text evidence="2">The sequence shown here is derived from an EMBL/GenBank/DDBJ whole genome shotgun (WGS) entry which is preliminary data.</text>
</comment>
<evidence type="ECO:0000313" key="2">
    <source>
        <dbReference type="EMBL" id="PIK54387.1"/>
    </source>
</evidence>
<name>A0A2G8L2A7_STIJA</name>
<accession>A0A2G8L2A7</accession>
<keyword evidence="1" id="KW-1133">Transmembrane helix</keyword>
<evidence type="ECO:0000313" key="3">
    <source>
        <dbReference type="Proteomes" id="UP000230750"/>
    </source>
</evidence>
<sequence>MRAAFVKNFLLLDCQVDAVPFRSRRSSSVPNAVDTDVIQASRRQKEIKSQVSALRERSRVITLMMEDCAELCRKKKANRLHRNSEPSIVLEIIDRSSSQIIMVSLRVIVICLILLTIKYCLLYD</sequence>
<dbReference type="Proteomes" id="UP000230750">
    <property type="component" value="Unassembled WGS sequence"/>
</dbReference>
<gene>
    <name evidence="2" type="ORF">BSL78_08705</name>
</gene>
<organism evidence="2 3">
    <name type="scientific">Stichopus japonicus</name>
    <name type="common">Sea cucumber</name>
    <dbReference type="NCBI Taxonomy" id="307972"/>
    <lineage>
        <taxon>Eukaryota</taxon>
        <taxon>Metazoa</taxon>
        <taxon>Echinodermata</taxon>
        <taxon>Eleutherozoa</taxon>
        <taxon>Echinozoa</taxon>
        <taxon>Holothuroidea</taxon>
        <taxon>Aspidochirotacea</taxon>
        <taxon>Aspidochirotida</taxon>
        <taxon>Stichopodidae</taxon>
        <taxon>Apostichopus</taxon>
    </lineage>
</organism>
<keyword evidence="1" id="KW-0472">Membrane</keyword>
<protein>
    <submittedName>
        <fullName evidence="2">Uncharacterized protein</fullName>
    </submittedName>
</protein>
<dbReference type="OrthoDB" id="10514136at2759"/>
<evidence type="ECO:0000256" key="1">
    <source>
        <dbReference type="SAM" id="Phobius"/>
    </source>
</evidence>
<keyword evidence="3" id="KW-1185">Reference proteome</keyword>
<dbReference type="EMBL" id="MRZV01000250">
    <property type="protein sequence ID" value="PIK54387.1"/>
    <property type="molecule type" value="Genomic_DNA"/>
</dbReference>